<dbReference type="Gene3D" id="1.10.357.140">
    <property type="entry name" value="UbiA prenyltransferase"/>
    <property type="match status" value="1"/>
</dbReference>
<keyword evidence="5 7" id="KW-1133">Transmembrane helix</keyword>
<evidence type="ECO:0000256" key="6">
    <source>
        <dbReference type="ARBA" id="ARBA00023136"/>
    </source>
</evidence>
<evidence type="ECO:0000256" key="4">
    <source>
        <dbReference type="ARBA" id="ARBA00022692"/>
    </source>
</evidence>
<feature type="transmembrane region" description="Helical" evidence="7">
    <location>
        <begin position="225"/>
        <end position="248"/>
    </location>
</feature>
<feature type="transmembrane region" description="Helical" evidence="7">
    <location>
        <begin position="91"/>
        <end position="113"/>
    </location>
</feature>
<feature type="transmembrane region" description="Helical" evidence="7">
    <location>
        <begin position="119"/>
        <end position="136"/>
    </location>
</feature>
<dbReference type="InterPro" id="IPR044878">
    <property type="entry name" value="UbiA_sf"/>
</dbReference>
<name>A0A346XRM2_9ACTN</name>
<comment type="subcellular location">
    <subcellularLocation>
        <location evidence="1">Membrane</location>
        <topology evidence="1">Multi-pass membrane protein</topology>
    </subcellularLocation>
</comment>
<evidence type="ECO:0000256" key="7">
    <source>
        <dbReference type="SAM" id="Phobius"/>
    </source>
</evidence>
<evidence type="ECO:0000256" key="5">
    <source>
        <dbReference type="ARBA" id="ARBA00022989"/>
    </source>
</evidence>
<evidence type="ECO:0000313" key="9">
    <source>
        <dbReference type="Proteomes" id="UP000264006"/>
    </source>
</evidence>
<accession>A0A346XRM2</accession>
<keyword evidence="6 7" id="KW-0472">Membrane</keyword>
<protein>
    <submittedName>
        <fullName evidence="8">Homogentisate prenyltransferase</fullName>
    </submittedName>
</protein>
<evidence type="ECO:0000313" key="8">
    <source>
        <dbReference type="EMBL" id="AXV04869.1"/>
    </source>
</evidence>
<dbReference type="Proteomes" id="UP000264006">
    <property type="component" value="Chromosome"/>
</dbReference>
<feature type="transmembrane region" description="Helical" evidence="7">
    <location>
        <begin position="50"/>
        <end position="70"/>
    </location>
</feature>
<keyword evidence="3 8" id="KW-0808">Transferase</keyword>
<proteinExistence type="inferred from homology"/>
<organism evidence="8 9">
    <name type="scientific">Euzebya pacifica</name>
    <dbReference type="NCBI Taxonomy" id="1608957"/>
    <lineage>
        <taxon>Bacteria</taxon>
        <taxon>Bacillati</taxon>
        <taxon>Actinomycetota</taxon>
        <taxon>Nitriliruptoria</taxon>
        <taxon>Euzebyales</taxon>
    </lineage>
</organism>
<dbReference type="AlphaFoldDB" id="A0A346XRM2"/>
<gene>
    <name evidence="8" type="ORF">DVS28_a0161</name>
</gene>
<evidence type="ECO:0000256" key="1">
    <source>
        <dbReference type="ARBA" id="ARBA00004141"/>
    </source>
</evidence>
<dbReference type="PANTHER" id="PTHR43009">
    <property type="entry name" value="HOMOGENTISATE SOLANESYLTRANSFERASE, CHLOROPLASTIC"/>
    <property type="match status" value="1"/>
</dbReference>
<comment type="similarity">
    <text evidence="2">Belongs to the UbiA prenyltransferase family.</text>
</comment>
<dbReference type="EMBL" id="CP031165">
    <property type="protein sequence ID" value="AXV04869.1"/>
    <property type="molecule type" value="Genomic_DNA"/>
</dbReference>
<dbReference type="Pfam" id="PF01040">
    <property type="entry name" value="UbiA"/>
    <property type="match status" value="1"/>
</dbReference>
<dbReference type="KEGG" id="euz:DVS28_a0161"/>
<keyword evidence="9" id="KW-1185">Reference proteome</keyword>
<dbReference type="GO" id="GO:0016765">
    <property type="term" value="F:transferase activity, transferring alkyl or aryl (other than methyl) groups"/>
    <property type="evidence" value="ECO:0007669"/>
    <property type="project" value="InterPro"/>
</dbReference>
<dbReference type="InterPro" id="IPR000537">
    <property type="entry name" value="UbiA_prenyltransferase"/>
</dbReference>
<feature type="transmembrane region" description="Helical" evidence="7">
    <location>
        <begin position="181"/>
        <end position="199"/>
    </location>
</feature>
<evidence type="ECO:0000256" key="3">
    <source>
        <dbReference type="ARBA" id="ARBA00022679"/>
    </source>
</evidence>
<sequence>MTPAAAEPRGPLAVLVAFGRPHTLIGTTLATVVLWAMALALLDVGVLDGLPTLVVTLVAALATNVFIVGINQMTDVEIDRINKPELPVAAGDLSVSAGWSLVGGTAVLAVVLAAFSGPYLLAAIVVGLLVGAAYSLPPVRLKRFHLGAAAAITSVRAVVVNLLLFAHFTDVLGNGPSVPRYVWALTGMVLGLTIAIAWFKDVPDMVGDARHGIATLVLRLGVRRVLALGLGILVACYVSIVAAGIVGLDGVNGPALAVGHVGLLGATVAITRRIHLSDPSTLVVFYRDIWRLFFAEYLVFGAAVLLA</sequence>
<reference evidence="8 9" key="1">
    <citation type="submission" date="2018-09" db="EMBL/GenBank/DDBJ databases">
        <title>Complete genome sequence of Euzebya sp. DY32-46 isolated from seawater of Pacific Ocean.</title>
        <authorList>
            <person name="Xu L."/>
            <person name="Wu Y.-H."/>
            <person name="Xu X.-W."/>
        </authorList>
    </citation>
    <scope>NUCLEOTIDE SEQUENCE [LARGE SCALE GENOMIC DNA]</scope>
    <source>
        <strain evidence="8 9">DY32-46</strain>
    </source>
</reference>
<evidence type="ECO:0000256" key="2">
    <source>
        <dbReference type="ARBA" id="ARBA00005985"/>
    </source>
</evidence>
<feature type="transmembrane region" description="Helical" evidence="7">
    <location>
        <begin position="289"/>
        <end position="306"/>
    </location>
</feature>
<dbReference type="NCBIfam" id="NF009525">
    <property type="entry name" value="PRK12887.1"/>
    <property type="match status" value="1"/>
</dbReference>
<feature type="transmembrane region" description="Helical" evidence="7">
    <location>
        <begin position="148"/>
        <end position="169"/>
    </location>
</feature>
<dbReference type="GO" id="GO:0016020">
    <property type="term" value="C:membrane"/>
    <property type="evidence" value="ECO:0007669"/>
    <property type="project" value="UniProtKB-SubCell"/>
</dbReference>
<dbReference type="PANTHER" id="PTHR43009:SF7">
    <property type="entry name" value="HOMOGENTISATE GERANYLGERANYLTRANSFERASE, CHLOROPLASTIC"/>
    <property type="match status" value="1"/>
</dbReference>
<feature type="transmembrane region" description="Helical" evidence="7">
    <location>
        <begin position="12"/>
        <end position="38"/>
    </location>
</feature>
<keyword evidence="4 7" id="KW-0812">Transmembrane</keyword>